<organism evidence="1 2">
    <name type="scientific">Morganella morganii</name>
    <name type="common">Proteus morganii</name>
    <dbReference type="NCBI Taxonomy" id="582"/>
    <lineage>
        <taxon>Bacteria</taxon>
        <taxon>Pseudomonadati</taxon>
        <taxon>Pseudomonadota</taxon>
        <taxon>Gammaproteobacteria</taxon>
        <taxon>Enterobacterales</taxon>
        <taxon>Morganellaceae</taxon>
        <taxon>Morganella</taxon>
    </lineage>
</organism>
<reference evidence="1 2" key="1">
    <citation type="submission" date="2015-02" db="EMBL/GenBank/DDBJ databases">
        <title>Whole genome shotgun sequencing of cultured foodborne pathogen.</title>
        <authorList>
            <person name="Timme R."/>
            <person name="Allard M.W."/>
            <person name="Strain E."/>
            <person name="Evans P.S."/>
            <person name="Brown E."/>
        </authorList>
    </citation>
    <scope>NUCLEOTIDE SEQUENCE [LARGE SCALE GENOMIC DNA]</scope>
    <source>
        <strain evidence="1 2">GCSL-TSO-24</strain>
    </source>
</reference>
<accession>A0A0D8L5T7</accession>
<dbReference type="AlphaFoldDB" id="A0A0D8L5T7"/>
<name>A0A0D8L5T7_MORMO</name>
<dbReference type="EMBL" id="JZSH01000380">
    <property type="protein sequence ID" value="KJF76208.1"/>
    <property type="molecule type" value="Genomic_DNA"/>
</dbReference>
<proteinExistence type="predicted"/>
<evidence type="ECO:0000313" key="1">
    <source>
        <dbReference type="EMBL" id="KJF76208.1"/>
    </source>
</evidence>
<protein>
    <submittedName>
        <fullName evidence="1">Uncharacterized protein</fullName>
    </submittedName>
</protein>
<sequence>MAAVMQDIPENVKCHSNSADGLSVMMTAIITEIPAAIRQKIDQPVTIIKYPAFRITKRELTGLLCGFIAALS</sequence>
<evidence type="ECO:0000313" key="2">
    <source>
        <dbReference type="Proteomes" id="UP000032582"/>
    </source>
</evidence>
<dbReference type="Proteomes" id="UP000032582">
    <property type="component" value="Unassembled WGS sequence"/>
</dbReference>
<gene>
    <name evidence="1" type="ORF">UA45_19800</name>
</gene>
<comment type="caution">
    <text evidence="1">The sequence shown here is derived from an EMBL/GenBank/DDBJ whole genome shotgun (WGS) entry which is preliminary data.</text>
</comment>